<feature type="transmembrane region" description="Helical" evidence="7">
    <location>
        <begin position="12"/>
        <end position="39"/>
    </location>
</feature>
<dbReference type="GO" id="GO:0005886">
    <property type="term" value="C:plasma membrane"/>
    <property type="evidence" value="ECO:0007669"/>
    <property type="project" value="UniProtKB-SubCell"/>
</dbReference>
<dbReference type="GO" id="GO:0019646">
    <property type="term" value="P:aerobic electron transport chain"/>
    <property type="evidence" value="ECO:0007669"/>
    <property type="project" value="TreeGrafter"/>
</dbReference>
<keyword evidence="8" id="KW-0560">Oxidoreductase</keyword>
<feature type="transmembrane region" description="Helical" evidence="7">
    <location>
        <begin position="117"/>
        <end position="141"/>
    </location>
</feature>
<dbReference type="EC" id="1.10.3.-" evidence="8"/>
<comment type="similarity">
    <text evidence="2">Belongs to the cytochrome ubiquinol oxidase subunit 2 family.</text>
</comment>
<organism evidence="8 9">
    <name type="scientific">Profundibacterium mesophilum KAUST100406-0324</name>
    <dbReference type="NCBI Taxonomy" id="1037889"/>
    <lineage>
        <taxon>Bacteria</taxon>
        <taxon>Pseudomonadati</taxon>
        <taxon>Pseudomonadota</taxon>
        <taxon>Alphaproteobacteria</taxon>
        <taxon>Rhodobacterales</taxon>
        <taxon>Roseobacteraceae</taxon>
        <taxon>Profundibacterium</taxon>
    </lineage>
</organism>
<dbReference type="InterPro" id="IPR003317">
    <property type="entry name" value="Cyt-d_oxidase_su2"/>
</dbReference>
<proteinExistence type="inferred from homology"/>
<sequence>MEISFDLTVAWALLLAFSVYVYVVLDGFDLGIGILYPFFPEKRDRDLLMNTVAPVWDGNETWLVLGGGGLFAAFPLAYAIIMPAVYPPIIAMLLALIFRGVAFEFRWRAGRRFSERFWDAAFIGGSVMAALTQGIILGTLLQGIEVEGRAYAGGWFDWLTPFSLLCGAAVVAGYALLGACWLNMKIEGDVQHRVRHAARIAAFITVLFIIAVSVATPFLEMEYFQRWFAWPGILEVAIVPLLVAGLIVLLARSLFVEGRDWMPMVLTLLLFLLCFAGLGVSMWPYVIPTELTLWDAASPRKSQLFMFVGAIFLVPIILAYTAYAYWVFRGKLDPDQGYH</sequence>
<evidence type="ECO:0000256" key="2">
    <source>
        <dbReference type="ARBA" id="ARBA00007543"/>
    </source>
</evidence>
<dbReference type="GO" id="GO:0070069">
    <property type="term" value="C:cytochrome complex"/>
    <property type="evidence" value="ECO:0007669"/>
    <property type="project" value="TreeGrafter"/>
</dbReference>
<dbReference type="PANTHER" id="PTHR43141:SF4">
    <property type="entry name" value="CYTOCHROME BD2 SUBUNIT II"/>
    <property type="match status" value="1"/>
</dbReference>
<comment type="caution">
    <text evidence="8">The sequence shown here is derived from an EMBL/GenBank/DDBJ whole genome shotgun (WGS) entry which is preliminary data.</text>
</comment>
<keyword evidence="6 7" id="KW-0472">Membrane</keyword>
<feature type="transmembrane region" description="Helical" evidence="7">
    <location>
        <begin position="86"/>
        <end position="105"/>
    </location>
</feature>
<evidence type="ECO:0000313" key="8">
    <source>
        <dbReference type="EMBL" id="KAF0676557.1"/>
    </source>
</evidence>
<feature type="transmembrane region" description="Helical" evidence="7">
    <location>
        <begin position="196"/>
        <end position="215"/>
    </location>
</feature>
<keyword evidence="3" id="KW-1003">Cell membrane</keyword>
<evidence type="ECO:0000256" key="5">
    <source>
        <dbReference type="ARBA" id="ARBA00022989"/>
    </source>
</evidence>
<evidence type="ECO:0000256" key="3">
    <source>
        <dbReference type="ARBA" id="ARBA00022475"/>
    </source>
</evidence>
<comment type="subcellular location">
    <subcellularLocation>
        <location evidence="1">Cell membrane</location>
        <topology evidence="1">Multi-pass membrane protein</topology>
    </subcellularLocation>
</comment>
<dbReference type="GO" id="GO:0009055">
    <property type="term" value="F:electron transfer activity"/>
    <property type="evidence" value="ECO:0007669"/>
    <property type="project" value="TreeGrafter"/>
</dbReference>
<dbReference type="PANTHER" id="PTHR43141">
    <property type="entry name" value="CYTOCHROME BD2 SUBUNIT II"/>
    <property type="match status" value="1"/>
</dbReference>
<dbReference type="GO" id="GO:0016682">
    <property type="term" value="F:oxidoreductase activity, acting on diphenols and related substances as donors, oxygen as acceptor"/>
    <property type="evidence" value="ECO:0007669"/>
    <property type="project" value="TreeGrafter"/>
</dbReference>
<protein>
    <submittedName>
        <fullName evidence="8">Quinol oxidase subunit II QxtB</fullName>
        <ecNumber evidence="8">1.10.3.-</ecNumber>
    </submittedName>
</protein>
<gene>
    <name evidence="8" type="primary">qxtB</name>
    <name evidence="8" type="ORF">PMES_01289</name>
</gene>
<dbReference type="NCBIfam" id="TIGR00203">
    <property type="entry name" value="cydB"/>
    <property type="match status" value="1"/>
</dbReference>
<dbReference type="EMBL" id="APKE01000014">
    <property type="protein sequence ID" value="KAF0676557.1"/>
    <property type="molecule type" value="Genomic_DNA"/>
</dbReference>
<feature type="transmembrane region" description="Helical" evidence="7">
    <location>
        <begin position="263"/>
        <end position="284"/>
    </location>
</feature>
<dbReference type="RefSeq" id="WP_328809148.1">
    <property type="nucleotide sequence ID" value="NZ_APKE01000014.1"/>
</dbReference>
<feature type="transmembrane region" description="Helical" evidence="7">
    <location>
        <begin position="161"/>
        <end position="184"/>
    </location>
</feature>
<evidence type="ECO:0000313" key="9">
    <source>
        <dbReference type="Proteomes" id="UP000698242"/>
    </source>
</evidence>
<evidence type="ECO:0000256" key="1">
    <source>
        <dbReference type="ARBA" id="ARBA00004651"/>
    </source>
</evidence>
<evidence type="ECO:0000256" key="6">
    <source>
        <dbReference type="ARBA" id="ARBA00023136"/>
    </source>
</evidence>
<reference evidence="8" key="1">
    <citation type="submission" date="2013-03" db="EMBL/GenBank/DDBJ databases">
        <title>Genome Sequence of the Profundibacterium mesophilum strain KAUST100406-0324T from Red Sea, a novel genus in the family Rhodobacteraceae.</title>
        <authorList>
            <person name="Essack M."/>
            <person name="Alam I."/>
            <person name="Lafi F."/>
            <person name="Alawi W."/>
            <person name="Kamanu F."/>
            <person name="Al-Suwailem A."/>
            <person name="Lee O.O."/>
            <person name="Xu Y."/>
            <person name="Bajic V."/>
            <person name="Qian P.-Y."/>
            <person name="Archer J."/>
        </authorList>
    </citation>
    <scope>NUCLEOTIDE SEQUENCE</scope>
    <source>
        <strain evidence="8">KAUST100406-0324</strain>
    </source>
</reference>
<dbReference type="Proteomes" id="UP000698242">
    <property type="component" value="Unassembled WGS sequence"/>
</dbReference>
<dbReference type="AlphaFoldDB" id="A0A921TDT5"/>
<name>A0A921TDT5_9RHOB</name>
<keyword evidence="5 7" id="KW-1133">Transmembrane helix</keyword>
<feature type="transmembrane region" description="Helical" evidence="7">
    <location>
        <begin position="227"/>
        <end position="251"/>
    </location>
</feature>
<keyword evidence="9" id="KW-1185">Reference proteome</keyword>
<dbReference type="PIRSF" id="PIRSF000267">
    <property type="entry name" value="Cyt_oxidse_sub2"/>
    <property type="match status" value="1"/>
</dbReference>
<evidence type="ECO:0000256" key="7">
    <source>
        <dbReference type="SAM" id="Phobius"/>
    </source>
</evidence>
<feature type="transmembrane region" description="Helical" evidence="7">
    <location>
        <begin position="304"/>
        <end position="328"/>
    </location>
</feature>
<dbReference type="Pfam" id="PF02322">
    <property type="entry name" value="Cyt_bd_oxida_II"/>
    <property type="match status" value="1"/>
</dbReference>
<accession>A0A921TDT5</accession>
<evidence type="ECO:0000256" key="4">
    <source>
        <dbReference type="ARBA" id="ARBA00022692"/>
    </source>
</evidence>
<keyword evidence="4 7" id="KW-0812">Transmembrane</keyword>